<accession>D5QFE2</accession>
<name>D5QFE2_NOVHA</name>
<comment type="caution">
    <text evidence="1">The sequence shown here is derived from an EMBL/GenBank/DDBJ whole genome shotgun (WGS) entry which is preliminary data.</text>
</comment>
<dbReference type="EMBL" id="ADTV01000034">
    <property type="protein sequence ID" value="EFG84304.1"/>
    <property type="molecule type" value="Genomic_DNA"/>
</dbReference>
<evidence type="ECO:0000313" key="1">
    <source>
        <dbReference type="EMBL" id="EFG84304.1"/>
    </source>
</evidence>
<sequence>MYFMRETDPACMAKAMYSTRGIHFCFRVPVISDRV</sequence>
<reference evidence="1 2" key="1">
    <citation type="journal article" date="2010" name="J. Bacteriol.">
        <title>Genome sequence of a cellulose-producing bacterium, Gluconacetobacter hansenii ATCC 23769.</title>
        <authorList>
            <person name="Iyer P.R."/>
            <person name="Geib S.M."/>
            <person name="Catchmark J."/>
            <person name="Kao T.H."/>
            <person name="Tien M."/>
        </authorList>
    </citation>
    <scope>NUCLEOTIDE SEQUENCE [LARGE SCALE GENOMIC DNA]</scope>
    <source>
        <strain evidence="1 2">ATCC 23769</strain>
    </source>
</reference>
<protein>
    <submittedName>
        <fullName evidence="1">Uncharacterized protein</fullName>
    </submittedName>
</protein>
<proteinExistence type="predicted"/>
<dbReference type="HOGENOM" id="CLU_3365477_0_0_5"/>
<dbReference type="AlphaFoldDB" id="D5QFE2"/>
<organism evidence="1 2">
    <name type="scientific">Novacetimonas hansenii ATCC 23769</name>
    <dbReference type="NCBI Taxonomy" id="714995"/>
    <lineage>
        <taxon>Bacteria</taxon>
        <taxon>Pseudomonadati</taxon>
        <taxon>Pseudomonadota</taxon>
        <taxon>Alphaproteobacteria</taxon>
        <taxon>Acetobacterales</taxon>
        <taxon>Acetobacteraceae</taxon>
        <taxon>Novacetimonas</taxon>
    </lineage>
</organism>
<evidence type="ECO:0000313" key="2">
    <source>
        <dbReference type="Proteomes" id="UP000006468"/>
    </source>
</evidence>
<gene>
    <name evidence="1" type="ORF">GXY_09309</name>
</gene>
<dbReference type="Proteomes" id="UP000006468">
    <property type="component" value="Chromosome"/>
</dbReference>